<evidence type="ECO:0000313" key="6">
    <source>
        <dbReference type="EMBL" id="ETR69949.1"/>
    </source>
</evidence>
<dbReference type="InterPro" id="IPR011910">
    <property type="entry name" value="RfaF"/>
</dbReference>
<accession>A0A1V1P4Y1</accession>
<evidence type="ECO:0000256" key="2">
    <source>
        <dbReference type="ARBA" id="ARBA00022679"/>
    </source>
</evidence>
<name>A0A1V1P4Y1_9BACT</name>
<evidence type="ECO:0000256" key="1">
    <source>
        <dbReference type="ARBA" id="ARBA00022676"/>
    </source>
</evidence>
<dbReference type="Proteomes" id="UP000189670">
    <property type="component" value="Unassembled WGS sequence"/>
</dbReference>
<evidence type="ECO:0000256" key="3">
    <source>
        <dbReference type="ARBA" id="ARBA00043995"/>
    </source>
</evidence>
<evidence type="ECO:0000256" key="4">
    <source>
        <dbReference type="ARBA" id="ARBA00044042"/>
    </source>
</evidence>
<evidence type="ECO:0000256" key="5">
    <source>
        <dbReference type="ARBA" id="ARBA00047503"/>
    </source>
</evidence>
<dbReference type="NCBIfam" id="TIGR02195">
    <property type="entry name" value="heptsyl_trn_II"/>
    <property type="match status" value="1"/>
</dbReference>
<protein>
    <recommendedName>
        <fullName evidence="4">lipopolysaccharide heptosyltransferase II</fullName>
        <ecNumber evidence="4">2.4.99.24</ecNumber>
    </recommendedName>
</protein>
<reference evidence="7" key="1">
    <citation type="submission" date="2012-11" db="EMBL/GenBank/DDBJ databases">
        <authorList>
            <person name="Lucero-Rivera Y.E."/>
            <person name="Tovar-Ramirez D."/>
        </authorList>
    </citation>
    <scope>NUCLEOTIDE SEQUENCE [LARGE SCALE GENOMIC DNA]</scope>
    <source>
        <strain evidence="7">Araruama</strain>
    </source>
</reference>
<comment type="catalytic activity">
    <reaction evidence="5">
        <text>an L-alpha-D-Hep-(1-&gt;5)-[alpha-Kdo-(2-&gt;4)]-alpha-Kdo-(2-&gt;6)-lipid A + ADP-L-glycero-beta-D-manno-heptose = an L-alpha-D-Hep-(1-&gt;3)-L-alpha-D-Hep-(1-&gt;5)-[alpha-Kdo-(2-&gt;4)]-alpha-Kdo-(2-&gt;6)-lipid A + ADP + H(+)</text>
        <dbReference type="Rhea" id="RHEA:74071"/>
        <dbReference type="ChEBI" id="CHEBI:15378"/>
        <dbReference type="ChEBI" id="CHEBI:61506"/>
        <dbReference type="ChEBI" id="CHEBI:193068"/>
        <dbReference type="ChEBI" id="CHEBI:193069"/>
        <dbReference type="ChEBI" id="CHEBI:456216"/>
        <dbReference type="EC" id="2.4.99.24"/>
    </reaction>
</comment>
<organism evidence="6 7">
    <name type="scientific">Candidatus Magnetoglobus multicellularis str. Araruama</name>
    <dbReference type="NCBI Taxonomy" id="890399"/>
    <lineage>
        <taxon>Bacteria</taxon>
        <taxon>Pseudomonadati</taxon>
        <taxon>Thermodesulfobacteriota</taxon>
        <taxon>Desulfobacteria</taxon>
        <taxon>Desulfobacterales</taxon>
        <taxon>Desulfobacteraceae</taxon>
        <taxon>Candidatus Magnetoglobus</taxon>
    </lineage>
</organism>
<dbReference type="InterPro" id="IPR002201">
    <property type="entry name" value="Glyco_trans_9"/>
</dbReference>
<keyword evidence="1" id="KW-0328">Glycosyltransferase</keyword>
<sequence length="348" mass="38622">MKPLNQLSKSIRRIIIRSTNWIGDAIMTTPAVRAIRKQFPHAHITLLAKPWVVPVFEHSPHVDDIMIYDEKTCHKGLKGKINLIGDIRSHRFDTAILLQNAIEAAILAFCSGINRRVGFNTDARGMLLTHSVPISKTIKSFHQTRYYVSMLESAGIQNAGLELELFIGHSDRLAAYHFLKRLNPSKDIQWIGMNPSATYGTAKQWFPKRFAQLADRIAKEHHAGILIFGGPKDKPLGEKVCEMMHAKAINLAGKTTLGMAMALIQQCQVFVTNDSGLMHIACALKTPLIAIFGSTNPITTGPIGENTHVVQVKVSCSPCLLTHCPKKHHICMDAVDVNMVFQKVEALL</sequence>
<dbReference type="GO" id="GO:0005829">
    <property type="term" value="C:cytosol"/>
    <property type="evidence" value="ECO:0007669"/>
    <property type="project" value="TreeGrafter"/>
</dbReference>
<comment type="caution">
    <text evidence="6">The sequence shown here is derived from an EMBL/GenBank/DDBJ whole genome shotgun (WGS) entry which is preliminary data.</text>
</comment>
<dbReference type="AlphaFoldDB" id="A0A1V1P4Y1"/>
<dbReference type="PANTHER" id="PTHR30160">
    <property type="entry name" value="TETRAACYLDISACCHARIDE 4'-KINASE-RELATED"/>
    <property type="match status" value="1"/>
</dbReference>
<dbReference type="SUPFAM" id="SSF53756">
    <property type="entry name" value="UDP-Glycosyltransferase/glycogen phosphorylase"/>
    <property type="match status" value="1"/>
</dbReference>
<dbReference type="PANTHER" id="PTHR30160:SF7">
    <property type="entry name" value="ADP-HEPTOSE--LPS HEPTOSYLTRANSFERASE 2"/>
    <property type="match status" value="1"/>
</dbReference>
<dbReference type="Gene3D" id="3.40.50.2000">
    <property type="entry name" value="Glycogen Phosphorylase B"/>
    <property type="match status" value="2"/>
</dbReference>
<gene>
    <name evidence="6" type="ORF">OMM_03587</name>
</gene>
<dbReference type="InterPro" id="IPR051199">
    <property type="entry name" value="LPS_LOS_Heptosyltrfase"/>
</dbReference>
<comment type="similarity">
    <text evidence="3">Belongs to the glycosyltransferase 9 family.</text>
</comment>
<dbReference type="Pfam" id="PF01075">
    <property type="entry name" value="Glyco_transf_9"/>
    <property type="match status" value="1"/>
</dbReference>
<evidence type="ECO:0000313" key="7">
    <source>
        <dbReference type="Proteomes" id="UP000189670"/>
    </source>
</evidence>
<dbReference type="FunFam" id="3.40.50.2000:FF:000023">
    <property type="entry name" value="ADP-heptose--LPS heptosyltransferase II"/>
    <property type="match status" value="1"/>
</dbReference>
<keyword evidence="2 6" id="KW-0808">Transferase</keyword>
<dbReference type="GO" id="GO:0009244">
    <property type="term" value="P:lipopolysaccharide core region biosynthetic process"/>
    <property type="evidence" value="ECO:0007669"/>
    <property type="project" value="TreeGrafter"/>
</dbReference>
<dbReference type="EMBL" id="ATBP01000521">
    <property type="protein sequence ID" value="ETR69949.1"/>
    <property type="molecule type" value="Genomic_DNA"/>
</dbReference>
<dbReference type="CDD" id="cd03789">
    <property type="entry name" value="GT9_LPS_heptosyltransferase"/>
    <property type="match status" value="1"/>
</dbReference>
<dbReference type="GO" id="GO:0008713">
    <property type="term" value="F:ADP-heptose-lipopolysaccharide heptosyltransferase activity"/>
    <property type="evidence" value="ECO:0007669"/>
    <property type="project" value="UniProtKB-EC"/>
</dbReference>
<proteinExistence type="inferred from homology"/>
<dbReference type="EC" id="2.4.99.24" evidence="4"/>